<evidence type="ECO:0000313" key="1">
    <source>
        <dbReference type="EMBL" id="KAH7990105.1"/>
    </source>
</evidence>
<gene>
    <name evidence="1" type="primary">HNF1B_2</name>
    <name evidence="1" type="ORF">K3G42_002556</name>
</gene>
<dbReference type="EMBL" id="CM037629">
    <property type="protein sequence ID" value="KAH7990105.1"/>
    <property type="molecule type" value="Genomic_DNA"/>
</dbReference>
<evidence type="ECO:0000313" key="2">
    <source>
        <dbReference type="Proteomes" id="UP000827872"/>
    </source>
</evidence>
<comment type="caution">
    <text evidence="1">The sequence shown here is derived from an EMBL/GenBank/DDBJ whole genome shotgun (WGS) entry which is preliminary data.</text>
</comment>
<sequence length="67" mass="7089">MFRGVRYSQQGSNEVTSSSTINHHGNGTMVTTSQGVLQQVSPAGLDSSHGLLSPDGKMVTNARRVSE</sequence>
<name>A0ACB8ECZ0_9SAUR</name>
<protein>
    <submittedName>
        <fullName evidence="1">Hepatocyte nuclear factor 1-beta</fullName>
    </submittedName>
</protein>
<reference evidence="1" key="1">
    <citation type="submission" date="2021-08" db="EMBL/GenBank/DDBJ databases">
        <title>The first chromosome-level gecko genome reveals the dynamic sex chromosomes of Neotropical dwarf geckos (Sphaerodactylidae: Sphaerodactylus).</title>
        <authorList>
            <person name="Pinto B.J."/>
            <person name="Keating S.E."/>
            <person name="Gamble T."/>
        </authorList>
    </citation>
    <scope>NUCLEOTIDE SEQUENCE</scope>
    <source>
        <strain evidence="1">TG3544</strain>
    </source>
</reference>
<dbReference type="Proteomes" id="UP000827872">
    <property type="component" value="Linkage Group LG16"/>
</dbReference>
<keyword evidence="2" id="KW-1185">Reference proteome</keyword>
<proteinExistence type="predicted"/>
<organism evidence="1 2">
    <name type="scientific">Sphaerodactylus townsendi</name>
    <dbReference type="NCBI Taxonomy" id="933632"/>
    <lineage>
        <taxon>Eukaryota</taxon>
        <taxon>Metazoa</taxon>
        <taxon>Chordata</taxon>
        <taxon>Craniata</taxon>
        <taxon>Vertebrata</taxon>
        <taxon>Euteleostomi</taxon>
        <taxon>Lepidosauria</taxon>
        <taxon>Squamata</taxon>
        <taxon>Bifurcata</taxon>
        <taxon>Gekkota</taxon>
        <taxon>Sphaerodactylidae</taxon>
        <taxon>Sphaerodactylus</taxon>
    </lineage>
</organism>
<accession>A0ACB8ECZ0</accession>